<protein>
    <submittedName>
        <fullName evidence="2">RNA-dependent RNA polymerase</fullName>
    </submittedName>
</protein>
<organism evidence="1 2">
    <name type="scientific">Meloidogyne hapla</name>
    <name type="common">Root-knot nematode worm</name>
    <dbReference type="NCBI Taxonomy" id="6305"/>
    <lineage>
        <taxon>Eukaryota</taxon>
        <taxon>Metazoa</taxon>
        <taxon>Ecdysozoa</taxon>
        <taxon>Nematoda</taxon>
        <taxon>Chromadorea</taxon>
        <taxon>Rhabditida</taxon>
        <taxon>Tylenchina</taxon>
        <taxon>Tylenchomorpha</taxon>
        <taxon>Tylenchoidea</taxon>
        <taxon>Meloidogynidae</taxon>
        <taxon>Meloidogyninae</taxon>
        <taxon>Meloidogyne</taxon>
    </lineage>
</organism>
<keyword evidence="1" id="KW-1185">Reference proteome</keyword>
<accession>A0A1I8BKX5</accession>
<evidence type="ECO:0000313" key="1">
    <source>
        <dbReference type="Proteomes" id="UP000095281"/>
    </source>
</evidence>
<sequence>ESDIPIIRPISTVIHQAGFPVPEYLLKLNKPSRYNF</sequence>
<name>A0A1I8BKX5_MELHA</name>
<dbReference type="Proteomes" id="UP000095281">
    <property type="component" value="Unplaced"/>
</dbReference>
<reference evidence="2" key="1">
    <citation type="submission" date="2016-11" db="UniProtKB">
        <authorList>
            <consortium name="WormBaseParasite"/>
        </authorList>
    </citation>
    <scope>IDENTIFICATION</scope>
</reference>
<proteinExistence type="predicted"/>
<evidence type="ECO:0000313" key="2">
    <source>
        <dbReference type="WBParaSite" id="MhA1_Contig2751.frz3.gene1"/>
    </source>
</evidence>
<dbReference type="AlphaFoldDB" id="A0A1I8BKX5"/>
<dbReference type="WBParaSite" id="MhA1_Contig2751.frz3.gene1">
    <property type="protein sequence ID" value="MhA1_Contig2751.frz3.gene1"/>
    <property type="gene ID" value="MhA1_Contig2751.frz3.gene1"/>
</dbReference>